<dbReference type="AlphaFoldDB" id="A0A834WXL2"/>
<name>A0A834WXL2_9FABA</name>
<keyword evidence="2" id="KW-1185">Reference proteome</keyword>
<proteinExistence type="predicted"/>
<gene>
    <name evidence="1" type="ORF">G2W53_009317</name>
</gene>
<reference evidence="1" key="1">
    <citation type="submission" date="2020-09" db="EMBL/GenBank/DDBJ databases">
        <title>Genome-Enabled Discovery of Anthraquinone Biosynthesis in Senna tora.</title>
        <authorList>
            <person name="Kang S.-H."/>
            <person name="Pandey R.P."/>
            <person name="Lee C.-M."/>
            <person name="Sim J.-S."/>
            <person name="Jeong J.-T."/>
            <person name="Choi B.-S."/>
            <person name="Jung M."/>
            <person name="Ginzburg D."/>
            <person name="Zhao K."/>
            <person name="Won S.Y."/>
            <person name="Oh T.-J."/>
            <person name="Yu Y."/>
            <person name="Kim N.-H."/>
            <person name="Lee O.R."/>
            <person name="Lee T.-H."/>
            <person name="Bashyal P."/>
            <person name="Kim T.-S."/>
            <person name="Lee W.-H."/>
            <person name="Kawkins C."/>
            <person name="Kim C.-K."/>
            <person name="Kim J.S."/>
            <person name="Ahn B.O."/>
            <person name="Rhee S.Y."/>
            <person name="Sohng J.K."/>
        </authorList>
    </citation>
    <scope>NUCLEOTIDE SEQUENCE</scope>
    <source>
        <tissue evidence="1">Leaf</tissue>
    </source>
</reference>
<organism evidence="1 2">
    <name type="scientific">Senna tora</name>
    <dbReference type="NCBI Taxonomy" id="362788"/>
    <lineage>
        <taxon>Eukaryota</taxon>
        <taxon>Viridiplantae</taxon>
        <taxon>Streptophyta</taxon>
        <taxon>Embryophyta</taxon>
        <taxon>Tracheophyta</taxon>
        <taxon>Spermatophyta</taxon>
        <taxon>Magnoliopsida</taxon>
        <taxon>eudicotyledons</taxon>
        <taxon>Gunneridae</taxon>
        <taxon>Pentapetalae</taxon>
        <taxon>rosids</taxon>
        <taxon>fabids</taxon>
        <taxon>Fabales</taxon>
        <taxon>Fabaceae</taxon>
        <taxon>Caesalpinioideae</taxon>
        <taxon>Cassia clade</taxon>
        <taxon>Senna</taxon>
    </lineage>
</organism>
<protein>
    <submittedName>
        <fullName evidence="1">Uncharacterized protein</fullName>
    </submittedName>
</protein>
<evidence type="ECO:0000313" key="2">
    <source>
        <dbReference type="Proteomes" id="UP000634136"/>
    </source>
</evidence>
<sequence length="19" mass="2067">MDATRQKRCGHTAHAPADT</sequence>
<dbReference type="EMBL" id="JAAIUW010000004">
    <property type="protein sequence ID" value="KAF7834458.1"/>
    <property type="molecule type" value="Genomic_DNA"/>
</dbReference>
<comment type="caution">
    <text evidence="1">The sequence shown here is derived from an EMBL/GenBank/DDBJ whole genome shotgun (WGS) entry which is preliminary data.</text>
</comment>
<evidence type="ECO:0000313" key="1">
    <source>
        <dbReference type="EMBL" id="KAF7834458.1"/>
    </source>
</evidence>
<accession>A0A834WXL2</accession>
<dbReference type="Proteomes" id="UP000634136">
    <property type="component" value="Unassembled WGS sequence"/>
</dbReference>